<protein>
    <submittedName>
        <fullName evidence="1">Uncharacterized protein</fullName>
    </submittedName>
</protein>
<evidence type="ECO:0000313" key="1">
    <source>
        <dbReference type="EMBL" id="CAG7909026.1"/>
    </source>
</evidence>
<name>A0A8D9MEQ8_BRACM</name>
<gene>
    <name evidence="1" type="ORF">BRAPAZ1V2_A10P02720.2</name>
</gene>
<proteinExistence type="predicted"/>
<evidence type="ECO:0000313" key="2">
    <source>
        <dbReference type="Proteomes" id="UP000694005"/>
    </source>
</evidence>
<organism evidence="1 2">
    <name type="scientific">Brassica campestris</name>
    <name type="common">Field mustard</name>
    <dbReference type="NCBI Taxonomy" id="3711"/>
    <lineage>
        <taxon>Eukaryota</taxon>
        <taxon>Viridiplantae</taxon>
        <taxon>Streptophyta</taxon>
        <taxon>Embryophyta</taxon>
        <taxon>Tracheophyta</taxon>
        <taxon>Spermatophyta</taxon>
        <taxon>Magnoliopsida</taxon>
        <taxon>eudicotyledons</taxon>
        <taxon>Gunneridae</taxon>
        <taxon>Pentapetalae</taxon>
        <taxon>rosids</taxon>
        <taxon>malvids</taxon>
        <taxon>Brassicales</taxon>
        <taxon>Brassicaceae</taxon>
        <taxon>Brassiceae</taxon>
        <taxon>Brassica</taxon>
    </lineage>
</organism>
<dbReference type="EMBL" id="LS974626">
    <property type="protein sequence ID" value="CAG7909026.1"/>
    <property type="molecule type" value="Genomic_DNA"/>
</dbReference>
<sequence length="41" mass="4305">MLGETEFHQASILGPPPPDLRCVIAATPKVGLTGVRCNSLD</sequence>
<accession>A0A8D9MEQ8</accession>
<dbReference type="Proteomes" id="UP000694005">
    <property type="component" value="Chromosome A10"/>
</dbReference>
<dbReference type="AlphaFoldDB" id="A0A8D9MEQ8"/>
<reference evidence="1 2" key="1">
    <citation type="submission" date="2021-07" db="EMBL/GenBank/DDBJ databases">
        <authorList>
            <consortium name="Genoscope - CEA"/>
            <person name="William W."/>
        </authorList>
    </citation>
    <scope>NUCLEOTIDE SEQUENCE [LARGE SCALE GENOMIC DNA]</scope>
</reference>
<dbReference type="Gramene" id="A10p02720.2_BraZ1">
    <property type="protein sequence ID" value="A10p02720.2_BraZ1.CDS"/>
    <property type="gene ID" value="A10g02720.2_BraZ1"/>
</dbReference>